<dbReference type="Pfam" id="PF00392">
    <property type="entry name" value="GntR"/>
    <property type="match status" value="1"/>
</dbReference>
<gene>
    <name evidence="6" type="ORF">GCM10012280_23430</name>
</gene>
<keyword evidence="7" id="KW-1185">Reference proteome</keyword>
<evidence type="ECO:0000256" key="1">
    <source>
        <dbReference type="ARBA" id="ARBA00023015"/>
    </source>
</evidence>
<dbReference type="InterPro" id="IPR000524">
    <property type="entry name" value="Tscrpt_reg_HTH_GntR"/>
</dbReference>
<evidence type="ECO:0000256" key="2">
    <source>
        <dbReference type="ARBA" id="ARBA00023125"/>
    </source>
</evidence>
<protein>
    <submittedName>
        <fullName evidence="6">Transcriptional regulator</fullName>
    </submittedName>
</protein>
<dbReference type="InterPro" id="IPR036390">
    <property type="entry name" value="WH_DNA-bd_sf"/>
</dbReference>
<sequence>MAKKYEQIADALRKDIRAGRLKPGDRLPAETALAEQFRTSVPTMRQALSVLQAEGLVEKVHGVANFVRKPRRLVQRSNDRHQWEKDRARGDETERRSTGATERDTGLAIDDLVFSAQYRRTEADEDLAEAFGVPQGTALLERVYRTRYREEGEPFSLVRSYLVYDVVAANADLLDETQEPWPGGTQNQLYTLGIELGEITERVTARPPTVEEAEELGITAGVAVLLLRKACRDINGSVVEVSDVTSPGDRTEMVFRTPLARW</sequence>
<dbReference type="InterPro" id="IPR028978">
    <property type="entry name" value="Chorismate_lyase_/UTRA_dom_sf"/>
</dbReference>
<dbReference type="SUPFAM" id="SSF46785">
    <property type="entry name" value="Winged helix' DNA-binding domain"/>
    <property type="match status" value="1"/>
</dbReference>
<dbReference type="Gene3D" id="3.40.1410.10">
    <property type="entry name" value="Chorismate lyase-like"/>
    <property type="match status" value="1"/>
</dbReference>
<reference evidence="6" key="2">
    <citation type="submission" date="2020-09" db="EMBL/GenBank/DDBJ databases">
        <authorList>
            <person name="Sun Q."/>
            <person name="Zhou Y."/>
        </authorList>
    </citation>
    <scope>NUCLEOTIDE SEQUENCE</scope>
    <source>
        <strain evidence="6">CGMCC 4.7201</strain>
    </source>
</reference>
<dbReference type="GO" id="GO:0003700">
    <property type="term" value="F:DNA-binding transcription factor activity"/>
    <property type="evidence" value="ECO:0007669"/>
    <property type="project" value="InterPro"/>
</dbReference>
<keyword evidence="1" id="KW-0805">Transcription regulation</keyword>
<dbReference type="PANTHER" id="PTHR44846">
    <property type="entry name" value="MANNOSYL-D-GLYCERATE TRANSPORT/METABOLISM SYSTEM REPRESSOR MNGR-RELATED"/>
    <property type="match status" value="1"/>
</dbReference>
<keyword evidence="3" id="KW-0804">Transcription</keyword>
<dbReference type="CDD" id="cd07377">
    <property type="entry name" value="WHTH_GntR"/>
    <property type="match status" value="1"/>
</dbReference>
<feature type="region of interest" description="Disordered" evidence="4">
    <location>
        <begin position="75"/>
        <end position="102"/>
    </location>
</feature>
<dbReference type="SMART" id="SM00345">
    <property type="entry name" value="HTH_GNTR"/>
    <property type="match status" value="1"/>
</dbReference>
<dbReference type="PROSITE" id="PS50949">
    <property type="entry name" value="HTH_GNTR"/>
    <property type="match status" value="1"/>
</dbReference>
<dbReference type="GO" id="GO:0003677">
    <property type="term" value="F:DNA binding"/>
    <property type="evidence" value="ECO:0007669"/>
    <property type="project" value="UniProtKB-KW"/>
</dbReference>
<dbReference type="InterPro" id="IPR011663">
    <property type="entry name" value="UTRA"/>
</dbReference>
<proteinExistence type="predicted"/>
<dbReference type="RefSeq" id="WP_189131505.1">
    <property type="nucleotide sequence ID" value="NZ_BMMS01000008.1"/>
</dbReference>
<dbReference type="SMART" id="SM00866">
    <property type="entry name" value="UTRA"/>
    <property type="match status" value="1"/>
</dbReference>
<dbReference type="InterPro" id="IPR050679">
    <property type="entry name" value="Bact_HTH_transcr_reg"/>
</dbReference>
<dbReference type="EMBL" id="BMMS01000008">
    <property type="protein sequence ID" value="GGO86696.1"/>
    <property type="molecule type" value="Genomic_DNA"/>
</dbReference>
<organism evidence="6 7">
    <name type="scientific">Wenjunlia tyrosinilytica</name>
    <dbReference type="NCBI Taxonomy" id="1544741"/>
    <lineage>
        <taxon>Bacteria</taxon>
        <taxon>Bacillati</taxon>
        <taxon>Actinomycetota</taxon>
        <taxon>Actinomycetes</taxon>
        <taxon>Kitasatosporales</taxon>
        <taxon>Streptomycetaceae</taxon>
        <taxon>Wenjunlia</taxon>
    </lineage>
</organism>
<dbReference type="AlphaFoldDB" id="A0A917ZP81"/>
<dbReference type="PRINTS" id="PR00035">
    <property type="entry name" value="HTHGNTR"/>
</dbReference>
<feature type="compositionally biased region" description="Basic and acidic residues" evidence="4">
    <location>
        <begin position="77"/>
        <end position="102"/>
    </location>
</feature>
<keyword evidence="2" id="KW-0238">DNA-binding</keyword>
<dbReference type="InterPro" id="IPR036388">
    <property type="entry name" value="WH-like_DNA-bd_sf"/>
</dbReference>
<feature type="domain" description="HTH gntR-type" evidence="5">
    <location>
        <begin position="2"/>
        <end position="70"/>
    </location>
</feature>
<accession>A0A917ZP81</accession>
<evidence type="ECO:0000259" key="5">
    <source>
        <dbReference type="PROSITE" id="PS50949"/>
    </source>
</evidence>
<dbReference type="Gene3D" id="1.10.10.10">
    <property type="entry name" value="Winged helix-like DNA-binding domain superfamily/Winged helix DNA-binding domain"/>
    <property type="match status" value="1"/>
</dbReference>
<dbReference type="Pfam" id="PF07702">
    <property type="entry name" value="UTRA"/>
    <property type="match status" value="1"/>
</dbReference>
<evidence type="ECO:0000256" key="3">
    <source>
        <dbReference type="ARBA" id="ARBA00023163"/>
    </source>
</evidence>
<evidence type="ECO:0000313" key="6">
    <source>
        <dbReference type="EMBL" id="GGO86696.1"/>
    </source>
</evidence>
<evidence type="ECO:0000256" key="4">
    <source>
        <dbReference type="SAM" id="MobiDB-lite"/>
    </source>
</evidence>
<reference evidence="6" key="1">
    <citation type="journal article" date="2014" name="Int. J. Syst. Evol. Microbiol.">
        <title>Complete genome sequence of Corynebacterium casei LMG S-19264T (=DSM 44701T), isolated from a smear-ripened cheese.</title>
        <authorList>
            <consortium name="US DOE Joint Genome Institute (JGI-PGF)"/>
            <person name="Walter F."/>
            <person name="Albersmeier A."/>
            <person name="Kalinowski J."/>
            <person name="Ruckert C."/>
        </authorList>
    </citation>
    <scope>NUCLEOTIDE SEQUENCE</scope>
    <source>
        <strain evidence="6">CGMCC 4.7201</strain>
    </source>
</reference>
<name>A0A917ZP81_9ACTN</name>
<dbReference type="GO" id="GO:0045892">
    <property type="term" value="P:negative regulation of DNA-templated transcription"/>
    <property type="evidence" value="ECO:0007669"/>
    <property type="project" value="TreeGrafter"/>
</dbReference>
<dbReference type="SUPFAM" id="SSF64288">
    <property type="entry name" value="Chorismate lyase-like"/>
    <property type="match status" value="1"/>
</dbReference>
<dbReference type="Proteomes" id="UP000641932">
    <property type="component" value="Unassembled WGS sequence"/>
</dbReference>
<evidence type="ECO:0000313" key="7">
    <source>
        <dbReference type="Proteomes" id="UP000641932"/>
    </source>
</evidence>
<dbReference type="PANTHER" id="PTHR44846:SF17">
    <property type="entry name" value="GNTR-FAMILY TRANSCRIPTIONAL REGULATOR"/>
    <property type="match status" value="1"/>
</dbReference>
<comment type="caution">
    <text evidence="6">The sequence shown here is derived from an EMBL/GenBank/DDBJ whole genome shotgun (WGS) entry which is preliminary data.</text>
</comment>